<comment type="similarity">
    <text evidence="11">Belongs to the SEDS family. FtsW subfamily.</text>
</comment>
<comment type="caution">
    <text evidence="17">The sequence shown here is derived from an EMBL/GenBank/DDBJ whole genome shotgun (WGS) entry which is preliminary data.</text>
</comment>
<evidence type="ECO:0000256" key="9">
    <source>
        <dbReference type="ARBA" id="ARBA00032370"/>
    </source>
</evidence>
<dbReference type="PANTHER" id="PTHR30474:SF2">
    <property type="entry name" value="PEPTIDOGLYCAN GLYCOSYLTRANSFERASE FTSW-RELATED"/>
    <property type="match status" value="1"/>
</dbReference>
<dbReference type="GO" id="GO:0009252">
    <property type="term" value="P:peptidoglycan biosynthetic process"/>
    <property type="evidence" value="ECO:0007669"/>
    <property type="project" value="UniProtKB-KW"/>
</dbReference>
<keyword evidence="8 16" id="KW-0472">Membrane</keyword>
<evidence type="ECO:0000313" key="18">
    <source>
        <dbReference type="Proteomes" id="UP000576550"/>
    </source>
</evidence>
<evidence type="ECO:0000256" key="3">
    <source>
        <dbReference type="ARBA" id="ARBA00022679"/>
    </source>
</evidence>
<keyword evidence="4 16" id="KW-0812">Transmembrane</keyword>
<dbReference type="EC" id="2.4.99.28" evidence="14"/>
<feature type="transmembrane region" description="Helical" evidence="16">
    <location>
        <begin position="154"/>
        <end position="172"/>
    </location>
</feature>
<evidence type="ECO:0000256" key="5">
    <source>
        <dbReference type="ARBA" id="ARBA00022960"/>
    </source>
</evidence>
<evidence type="ECO:0000256" key="7">
    <source>
        <dbReference type="ARBA" id="ARBA00022989"/>
    </source>
</evidence>
<feature type="transmembrane region" description="Helical" evidence="16">
    <location>
        <begin position="365"/>
        <end position="384"/>
    </location>
</feature>
<keyword evidence="5" id="KW-0133">Cell shape</keyword>
<feature type="transmembrane region" description="Helical" evidence="16">
    <location>
        <begin position="20"/>
        <end position="41"/>
    </location>
</feature>
<feature type="transmembrane region" description="Helical" evidence="16">
    <location>
        <begin position="178"/>
        <end position="195"/>
    </location>
</feature>
<keyword evidence="7 16" id="KW-1133">Transmembrane helix</keyword>
<evidence type="ECO:0000256" key="14">
    <source>
        <dbReference type="ARBA" id="ARBA00044770"/>
    </source>
</evidence>
<evidence type="ECO:0000256" key="2">
    <source>
        <dbReference type="ARBA" id="ARBA00022676"/>
    </source>
</evidence>
<sequence length="392" mass="43963">MSSLLRKQRKKKLTPDIYIIYFTILMMIFGAIMIFDASVYMANATKGDSLYYLKQQLMWIGVGSFLAIILYFWDYRKLMKLSPLFFGLATILLVLVLIFGKDINGSKRWFEFGFFPRIQPAEFAKPAFILYLASWISGNPYFKDQSKNPSKQAFFKTLLSFLAIVGIMVILIALEPDYGTAAILTFIALAMFFSAKDGKNHRKYSIITLITTIVLGFGAMMMKTYRRKRIGTYLHLLRTGEIADVRETGYQLHQILIGIGSAGFFGKGFGQSRQRFGYLVENTAFTDSIFAVILEELGFLGGLILVGVWIFFLWRGFKVANNAPDKAGKILAIGITVWLTFQTFLNMSANVGLIPITGIPIPLLSYGGSSTIATMIGLGMLINISKYSKKNA</sequence>
<evidence type="ECO:0000256" key="11">
    <source>
        <dbReference type="ARBA" id="ARBA00038053"/>
    </source>
</evidence>
<dbReference type="InterPro" id="IPR018365">
    <property type="entry name" value="Cell_cycle_FtsW-rel_CS"/>
</dbReference>
<feature type="transmembrane region" description="Helical" evidence="16">
    <location>
        <begin position="204"/>
        <end position="222"/>
    </location>
</feature>
<feature type="transmembrane region" description="Helical" evidence="16">
    <location>
        <begin position="56"/>
        <end position="73"/>
    </location>
</feature>
<dbReference type="InterPro" id="IPR001182">
    <property type="entry name" value="FtsW/RodA"/>
</dbReference>
<gene>
    <name evidence="17" type="ORF">GX533_02275</name>
</gene>
<protein>
    <recommendedName>
        <fullName evidence="12">Probable peptidoglycan glycosyltransferase FtsW</fullName>
        <ecNumber evidence="14">2.4.99.28</ecNumber>
    </recommendedName>
    <alternativeName>
        <fullName evidence="13">Cell division protein FtsW</fullName>
    </alternativeName>
    <alternativeName>
        <fullName evidence="10">Cell wall polymerase</fullName>
    </alternativeName>
    <alternativeName>
        <fullName evidence="9">Peptidoglycan polymerase</fullName>
    </alternativeName>
</protein>
<dbReference type="GO" id="GO:0008955">
    <property type="term" value="F:peptidoglycan glycosyltransferase activity"/>
    <property type="evidence" value="ECO:0007669"/>
    <property type="project" value="UniProtKB-EC"/>
</dbReference>
<evidence type="ECO:0000313" key="17">
    <source>
        <dbReference type="EMBL" id="HHX99482.1"/>
    </source>
</evidence>
<dbReference type="EMBL" id="DUTP01000003">
    <property type="protein sequence ID" value="HHX99482.1"/>
    <property type="molecule type" value="Genomic_DNA"/>
</dbReference>
<proteinExistence type="inferred from homology"/>
<comment type="subcellular location">
    <subcellularLocation>
        <location evidence="1">Membrane</location>
        <topology evidence="1">Multi-pass membrane protein</topology>
    </subcellularLocation>
</comment>
<dbReference type="Proteomes" id="UP000576550">
    <property type="component" value="Unassembled WGS sequence"/>
</dbReference>
<dbReference type="PROSITE" id="PS00428">
    <property type="entry name" value="FTSW_RODA_SPOVE"/>
    <property type="match status" value="1"/>
</dbReference>
<feature type="transmembrane region" description="Helical" evidence="16">
    <location>
        <begin position="85"/>
        <end position="103"/>
    </location>
</feature>
<dbReference type="GO" id="GO:0015648">
    <property type="term" value="F:lipid-linked peptidoglycan transporter activity"/>
    <property type="evidence" value="ECO:0007669"/>
    <property type="project" value="TreeGrafter"/>
</dbReference>
<feature type="transmembrane region" description="Helical" evidence="16">
    <location>
        <begin position="289"/>
        <end position="314"/>
    </location>
</feature>
<dbReference type="GO" id="GO:0005886">
    <property type="term" value="C:plasma membrane"/>
    <property type="evidence" value="ECO:0007669"/>
    <property type="project" value="TreeGrafter"/>
</dbReference>
<evidence type="ECO:0000256" key="6">
    <source>
        <dbReference type="ARBA" id="ARBA00022984"/>
    </source>
</evidence>
<evidence type="ECO:0000256" key="16">
    <source>
        <dbReference type="SAM" id="Phobius"/>
    </source>
</evidence>
<dbReference type="GO" id="GO:0008360">
    <property type="term" value="P:regulation of cell shape"/>
    <property type="evidence" value="ECO:0007669"/>
    <property type="project" value="UniProtKB-KW"/>
</dbReference>
<evidence type="ECO:0000256" key="1">
    <source>
        <dbReference type="ARBA" id="ARBA00004141"/>
    </source>
</evidence>
<dbReference type="PANTHER" id="PTHR30474">
    <property type="entry name" value="CELL CYCLE PROTEIN"/>
    <property type="match status" value="1"/>
</dbReference>
<organism evidence="17 18">
    <name type="scientific">Candidatus Dojkabacteria bacterium</name>
    <dbReference type="NCBI Taxonomy" id="2099670"/>
    <lineage>
        <taxon>Bacteria</taxon>
        <taxon>Candidatus Dojkabacteria</taxon>
    </lineage>
</organism>
<evidence type="ECO:0000256" key="15">
    <source>
        <dbReference type="ARBA" id="ARBA00049902"/>
    </source>
</evidence>
<feature type="transmembrane region" description="Helical" evidence="16">
    <location>
        <begin position="123"/>
        <end position="142"/>
    </location>
</feature>
<dbReference type="Pfam" id="PF01098">
    <property type="entry name" value="FTSW_RODA_SPOVE"/>
    <property type="match status" value="1"/>
</dbReference>
<keyword evidence="6" id="KW-0573">Peptidoglycan synthesis</keyword>
<evidence type="ECO:0000256" key="4">
    <source>
        <dbReference type="ARBA" id="ARBA00022692"/>
    </source>
</evidence>
<evidence type="ECO:0000256" key="12">
    <source>
        <dbReference type="ARBA" id="ARBA00041185"/>
    </source>
</evidence>
<evidence type="ECO:0000256" key="8">
    <source>
        <dbReference type="ARBA" id="ARBA00023136"/>
    </source>
</evidence>
<evidence type="ECO:0000256" key="13">
    <source>
        <dbReference type="ARBA" id="ARBA00041418"/>
    </source>
</evidence>
<keyword evidence="3" id="KW-0808">Transferase</keyword>
<keyword evidence="2" id="KW-0328">Glycosyltransferase</keyword>
<accession>A0A832R9Y5</accession>
<evidence type="ECO:0000256" key="10">
    <source>
        <dbReference type="ARBA" id="ARBA00033270"/>
    </source>
</evidence>
<dbReference type="GO" id="GO:0032153">
    <property type="term" value="C:cell division site"/>
    <property type="evidence" value="ECO:0007669"/>
    <property type="project" value="TreeGrafter"/>
</dbReference>
<dbReference type="AlphaFoldDB" id="A0A832R9Y5"/>
<feature type="transmembrane region" description="Helical" evidence="16">
    <location>
        <begin position="326"/>
        <end position="345"/>
    </location>
</feature>
<reference evidence="17 18" key="1">
    <citation type="journal article" date="2020" name="Biotechnol. Biofuels">
        <title>New insights from the biogas microbiome by comprehensive genome-resolved metagenomics of nearly 1600 species originating from multiple anaerobic digesters.</title>
        <authorList>
            <person name="Campanaro S."/>
            <person name="Treu L."/>
            <person name="Rodriguez-R L.M."/>
            <person name="Kovalovszki A."/>
            <person name="Ziels R.M."/>
            <person name="Maus I."/>
            <person name="Zhu X."/>
            <person name="Kougias P.G."/>
            <person name="Basile A."/>
            <person name="Luo G."/>
            <person name="Schluter A."/>
            <person name="Konstantinidis K.T."/>
            <person name="Angelidaki I."/>
        </authorList>
    </citation>
    <scope>NUCLEOTIDE SEQUENCE [LARGE SCALE GENOMIC DNA]</scope>
    <source>
        <strain evidence="17">AS05jafATM_89</strain>
    </source>
</reference>
<name>A0A832R9Y5_9BACT</name>
<dbReference type="GO" id="GO:0051301">
    <property type="term" value="P:cell division"/>
    <property type="evidence" value="ECO:0007669"/>
    <property type="project" value="InterPro"/>
</dbReference>
<comment type="catalytic activity">
    <reaction evidence="15">
        <text>[GlcNAc-(1-&gt;4)-Mur2Ac(oyl-L-Ala-gamma-D-Glu-L-Lys-D-Ala-D-Ala)](n)-di-trans,octa-cis-undecaprenyl diphosphate + beta-D-GlcNAc-(1-&gt;4)-Mur2Ac(oyl-L-Ala-gamma-D-Glu-L-Lys-D-Ala-D-Ala)-di-trans,octa-cis-undecaprenyl diphosphate = [GlcNAc-(1-&gt;4)-Mur2Ac(oyl-L-Ala-gamma-D-Glu-L-Lys-D-Ala-D-Ala)](n+1)-di-trans,octa-cis-undecaprenyl diphosphate + di-trans,octa-cis-undecaprenyl diphosphate + H(+)</text>
        <dbReference type="Rhea" id="RHEA:23708"/>
        <dbReference type="Rhea" id="RHEA-COMP:9602"/>
        <dbReference type="Rhea" id="RHEA-COMP:9603"/>
        <dbReference type="ChEBI" id="CHEBI:15378"/>
        <dbReference type="ChEBI" id="CHEBI:58405"/>
        <dbReference type="ChEBI" id="CHEBI:60033"/>
        <dbReference type="ChEBI" id="CHEBI:78435"/>
        <dbReference type="EC" id="2.4.99.28"/>
    </reaction>
</comment>